<keyword evidence="4 8" id="KW-0223">Dioxygenase</keyword>
<evidence type="ECO:0000313" key="9">
    <source>
        <dbReference type="Proteomes" id="UP000199147"/>
    </source>
</evidence>
<proteinExistence type="inferred from homology"/>
<keyword evidence="9" id="KW-1185">Reference proteome</keyword>
<keyword evidence="5" id="KW-0560">Oxidoreductase</keyword>
<name>A0A0H5RST7_9MYCO</name>
<feature type="domain" description="TauD/TfdA-like" evidence="7">
    <location>
        <begin position="5"/>
        <end position="269"/>
    </location>
</feature>
<evidence type="ECO:0000256" key="4">
    <source>
        <dbReference type="ARBA" id="ARBA00022964"/>
    </source>
</evidence>
<dbReference type="STRING" id="146018.BN2156_03724"/>
<dbReference type="Gene3D" id="3.60.130.10">
    <property type="entry name" value="Clavaminate synthase-like"/>
    <property type="match status" value="1"/>
</dbReference>
<keyword evidence="3" id="KW-0479">Metal-binding</keyword>
<dbReference type="RefSeq" id="WP_090516451.1">
    <property type="nucleotide sequence ID" value="NZ_CWKH01000002.1"/>
</dbReference>
<dbReference type="InterPro" id="IPR003819">
    <property type="entry name" value="TauD/TfdA-like"/>
</dbReference>
<dbReference type="PANTHER" id="PTHR43779:SF3">
    <property type="entry name" value="(3R)-3-[(CARBOXYMETHYL)AMINO]FATTY ACID OXYGENASE_DECARBOXYLASE"/>
    <property type="match status" value="1"/>
</dbReference>
<comment type="cofactor">
    <cofactor evidence="1">
        <name>Fe(2+)</name>
        <dbReference type="ChEBI" id="CHEBI:29033"/>
    </cofactor>
</comment>
<evidence type="ECO:0000256" key="5">
    <source>
        <dbReference type="ARBA" id="ARBA00023002"/>
    </source>
</evidence>
<dbReference type="AlphaFoldDB" id="A0A0H5RST7"/>
<evidence type="ECO:0000256" key="1">
    <source>
        <dbReference type="ARBA" id="ARBA00001954"/>
    </source>
</evidence>
<keyword evidence="6" id="KW-0408">Iron</keyword>
<evidence type="ECO:0000259" key="7">
    <source>
        <dbReference type="Pfam" id="PF02668"/>
    </source>
</evidence>
<dbReference type="InterPro" id="IPR042098">
    <property type="entry name" value="TauD-like_sf"/>
</dbReference>
<protein>
    <submittedName>
        <fullName evidence="8">Taurine catabolism dioxygenase</fullName>
    </submittedName>
</protein>
<evidence type="ECO:0000256" key="3">
    <source>
        <dbReference type="ARBA" id="ARBA00022723"/>
    </source>
</evidence>
<dbReference type="GO" id="GO:0051213">
    <property type="term" value="F:dioxygenase activity"/>
    <property type="evidence" value="ECO:0007669"/>
    <property type="project" value="UniProtKB-KW"/>
</dbReference>
<comment type="similarity">
    <text evidence="2">Belongs to the TfdA dioxygenase family.</text>
</comment>
<dbReference type="Proteomes" id="UP000199147">
    <property type="component" value="Unassembled WGS sequence"/>
</dbReference>
<accession>A0A0H5RST7</accession>
<dbReference type="PANTHER" id="PTHR43779">
    <property type="entry name" value="DIOXYGENASE RV0097-RELATED"/>
    <property type="match status" value="1"/>
</dbReference>
<reference evidence="9" key="1">
    <citation type="submission" date="2015-07" db="EMBL/GenBank/DDBJ databases">
        <authorList>
            <person name="Urmite Genomes"/>
        </authorList>
    </citation>
    <scope>NUCLEOTIDE SEQUENCE [LARGE SCALE GENOMIC DNA]</scope>
    <source>
        <strain evidence="9">type strain: ATCC 49404</strain>
    </source>
</reference>
<evidence type="ECO:0000256" key="6">
    <source>
        <dbReference type="ARBA" id="ARBA00023004"/>
    </source>
</evidence>
<evidence type="ECO:0000256" key="2">
    <source>
        <dbReference type="ARBA" id="ARBA00005896"/>
    </source>
</evidence>
<dbReference type="EMBL" id="CWKH01000002">
    <property type="protein sequence ID" value="CRZ16846.1"/>
    <property type="molecule type" value="Genomic_DNA"/>
</dbReference>
<dbReference type="OrthoDB" id="581608at2"/>
<dbReference type="InterPro" id="IPR051178">
    <property type="entry name" value="TfdA_dioxygenase"/>
</dbReference>
<dbReference type="Pfam" id="PF02668">
    <property type="entry name" value="TauD"/>
    <property type="match status" value="1"/>
</dbReference>
<dbReference type="GO" id="GO:0046872">
    <property type="term" value="F:metal ion binding"/>
    <property type="evidence" value="ECO:0007669"/>
    <property type="project" value="UniProtKB-KW"/>
</dbReference>
<dbReference type="SUPFAM" id="SSF51197">
    <property type="entry name" value="Clavaminate synthase-like"/>
    <property type="match status" value="1"/>
</dbReference>
<sequence length="277" mass="30526">MAVTTTPISEDIGVEVAGYSSADFLAPHAAQDCQQLLDRYGVVVYREAHITDADLVTFSRRLGEVVVAGAGGHPEFPEISPVTLDPTKSALAGLRRSTIFWHTDGLTDQIPQKATLLTAREIADQGGDTEFANTYAAFNALPADRRAELEGYRVVHSVAASQLLLNPHPSPEQRAKWDKAPSREHPLVWRRRDGRKSLLIGATAGQIVGMADEQSRAVLDEILDWATQPRFVLHHSWRVGDLVIWDNTGMLHRAIPYEPTSRRLMHRTTLGGEEAIA</sequence>
<evidence type="ECO:0000313" key="8">
    <source>
        <dbReference type="EMBL" id="CRZ16846.1"/>
    </source>
</evidence>
<organism evidence="8 9">
    <name type="scientific">Mycolicibacterium neworleansense</name>
    <dbReference type="NCBI Taxonomy" id="146018"/>
    <lineage>
        <taxon>Bacteria</taxon>
        <taxon>Bacillati</taxon>
        <taxon>Actinomycetota</taxon>
        <taxon>Actinomycetes</taxon>
        <taxon>Mycobacteriales</taxon>
        <taxon>Mycobacteriaceae</taxon>
        <taxon>Mycolicibacterium</taxon>
    </lineage>
</organism>
<gene>
    <name evidence="8" type="ORF">BN2156_03724</name>
</gene>